<evidence type="ECO:0000313" key="1">
    <source>
        <dbReference type="EMBL" id="MBD1366027.1"/>
    </source>
</evidence>
<sequence>MTNDFEKLCGWIDDPASALMAQESFDIQAVSFYNDIAGDGAGKVILLHKIYEQVTGTSFPVWMQAIGDCVSFGFALGVNVLMAMQKSFDDTQEFITDTATEPIYGGSRVEIANNGVPRSILSHDGSTGIWAAQWIKQFGILLRQVYDTVDLSAYSGPRAKNWGQQGVPDFLEPIARLHPVQNYALVTSYEEARDAIANGYPVVVASNRGFRNQRDAEGFAAPYGTWSHCMCFVAVDDAADRKGLLCCNSWGNDWIDGPKRHDQPDGSFWVDAAVADDMLKDRDSYALSNFVGFQRQNVTQLMQKFNLL</sequence>
<proteinExistence type="predicted"/>
<dbReference type="Proteomes" id="UP000606600">
    <property type="component" value="Unassembled WGS sequence"/>
</dbReference>
<gene>
    <name evidence="1" type="ORF">IDJ77_19595</name>
</gene>
<dbReference type="SUPFAM" id="SSF54001">
    <property type="entry name" value="Cysteine proteinases"/>
    <property type="match status" value="1"/>
</dbReference>
<organism evidence="1 2">
    <name type="scientific">Mucilaginibacter pankratovii</name>
    <dbReference type="NCBI Taxonomy" id="2772110"/>
    <lineage>
        <taxon>Bacteria</taxon>
        <taxon>Pseudomonadati</taxon>
        <taxon>Bacteroidota</taxon>
        <taxon>Sphingobacteriia</taxon>
        <taxon>Sphingobacteriales</taxon>
        <taxon>Sphingobacteriaceae</taxon>
        <taxon>Mucilaginibacter</taxon>
    </lineage>
</organism>
<keyword evidence="2" id="KW-1185">Reference proteome</keyword>
<dbReference type="InterPro" id="IPR038765">
    <property type="entry name" value="Papain-like_cys_pep_sf"/>
</dbReference>
<accession>A0ABR7WUP8</accession>
<name>A0ABR7WUP8_9SPHI</name>
<reference evidence="1 2" key="1">
    <citation type="submission" date="2020-09" db="EMBL/GenBank/DDBJ databases">
        <title>Novel species of Mucilaginibacter isolated from a glacier on the Tibetan Plateau.</title>
        <authorList>
            <person name="Liu Q."/>
            <person name="Xin Y.-H."/>
        </authorList>
    </citation>
    <scope>NUCLEOTIDE SEQUENCE [LARGE SCALE GENOMIC DNA]</scope>
    <source>
        <strain evidence="1 2">ZT4R22</strain>
    </source>
</reference>
<dbReference type="Gene3D" id="3.90.70.10">
    <property type="entry name" value="Cysteine proteinases"/>
    <property type="match status" value="1"/>
</dbReference>
<comment type="caution">
    <text evidence="1">The sequence shown here is derived from an EMBL/GenBank/DDBJ whole genome shotgun (WGS) entry which is preliminary data.</text>
</comment>
<dbReference type="EMBL" id="JACWMY010000010">
    <property type="protein sequence ID" value="MBD1366027.1"/>
    <property type="molecule type" value="Genomic_DNA"/>
</dbReference>
<evidence type="ECO:0008006" key="3">
    <source>
        <dbReference type="Google" id="ProtNLM"/>
    </source>
</evidence>
<evidence type="ECO:0000313" key="2">
    <source>
        <dbReference type="Proteomes" id="UP000606600"/>
    </source>
</evidence>
<protein>
    <recommendedName>
        <fullName evidence="3">Papain like protease</fullName>
    </recommendedName>
</protein>
<dbReference type="RefSeq" id="WP_191190685.1">
    <property type="nucleotide sequence ID" value="NZ_JACWMY010000010.1"/>
</dbReference>